<dbReference type="InterPro" id="IPR022742">
    <property type="entry name" value="Hydrolase_4"/>
</dbReference>
<reference evidence="4" key="1">
    <citation type="submission" date="2018-02" db="EMBL/GenBank/DDBJ databases">
        <authorList>
            <person name="Clavel T."/>
            <person name="Strowig T."/>
        </authorList>
    </citation>
    <scope>NUCLEOTIDE SEQUENCE [LARGE SCALE GENOMIC DNA]</scope>
    <source>
        <strain evidence="4">DSM 103720</strain>
    </source>
</reference>
<protein>
    <submittedName>
        <fullName evidence="3">Alpha/beta hydrolase</fullName>
    </submittedName>
</protein>
<organism evidence="3 4">
    <name type="scientific">Duncaniella muris</name>
    <dbReference type="NCBI Taxonomy" id="2094150"/>
    <lineage>
        <taxon>Bacteria</taxon>
        <taxon>Pseudomonadati</taxon>
        <taxon>Bacteroidota</taxon>
        <taxon>Bacteroidia</taxon>
        <taxon>Bacteroidales</taxon>
        <taxon>Muribaculaceae</taxon>
        <taxon>Duncaniella</taxon>
    </lineage>
</organism>
<comment type="caution">
    <text evidence="3">The sequence shown here is derived from an EMBL/GenBank/DDBJ whole genome shotgun (WGS) entry which is preliminary data.</text>
</comment>
<dbReference type="GO" id="GO:0052689">
    <property type="term" value="F:carboxylic ester hydrolase activity"/>
    <property type="evidence" value="ECO:0007669"/>
    <property type="project" value="TreeGrafter"/>
</dbReference>
<dbReference type="EMBL" id="PUEC01000014">
    <property type="protein sequence ID" value="PWB02240.1"/>
    <property type="molecule type" value="Genomic_DNA"/>
</dbReference>
<keyword evidence="1" id="KW-0732">Signal</keyword>
<dbReference type="InterPro" id="IPR029058">
    <property type="entry name" value="AB_hydrolase_fold"/>
</dbReference>
<keyword evidence="3" id="KW-0378">Hydrolase</keyword>
<proteinExistence type="predicted"/>
<dbReference type="Pfam" id="PF12146">
    <property type="entry name" value="Hydrolase_4"/>
    <property type="match status" value="1"/>
</dbReference>
<evidence type="ECO:0000259" key="2">
    <source>
        <dbReference type="Pfam" id="PF12146"/>
    </source>
</evidence>
<dbReference type="AlphaFoldDB" id="A0A2V1IJM2"/>
<dbReference type="GeneID" id="82526131"/>
<evidence type="ECO:0000256" key="1">
    <source>
        <dbReference type="SAM" id="SignalP"/>
    </source>
</evidence>
<dbReference type="Proteomes" id="UP000244905">
    <property type="component" value="Unassembled WGS sequence"/>
</dbReference>
<dbReference type="PANTHER" id="PTHR43265:SF1">
    <property type="entry name" value="ESTERASE ESTD"/>
    <property type="match status" value="1"/>
</dbReference>
<gene>
    <name evidence="3" type="ORF">C5O23_07215</name>
</gene>
<evidence type="ECO:0000313" key="4">
    <source>
        <dbReference type="Proteomes" id="UP000244905"/>
    </source>
</evidence>
<dbReference type="PANTHER" id="PTHR43265">
    <property type="entry name" value="ESTERASE ESTD"/>
    <property type="match status" value="1"/>
</dbReference>
<dbReference type="RefSeq" id="WP_107032273.1">
    <property type="nucleotide sequence ID" value="NZ_CARXIO010000037.1"/>
</dbReference>
<evidence type="ECO:0000313" key="3">
    <source>
        <dbReference type="EMBL" id="PWB02240.1"/>
    </source>
</evidence>
<keyword evidence="4" id="KW-1185">Reference proteome</keyword>
<dbReference type="SUPFAM" id="SSF53474">
    <property type="entry name" value="alpha/beta-Hydrolases"/>
    <property type="match status" value="1"/>
</dbReference>
<feature type="signal peptide" evidence="1">
    <location>
        <begin position="1"/>
        <end position="21"/>
    </location>
</feature>
<dbReference type="InterPro" id="IPR053145">
    <property type="entry name" value="AB_hydrolase_Est10"/>
</dbReference>
<name>A0A2V1IJM2_9BACT</name>
<feature type="domain" description="Serine aminopeptidase S33" evidence="2">
    <location>
        <begin position="53"/>
        <end position="164"/>
    </location>
</feature>
<sequence length="281" mass="30961">MKMKHIILIITTVLCCLGLSAQTDSVFYIQGSVGRLATHLQLPQIETAQKLPIVILCHGFMGCMDGELFDDISSDLVAKGIGVVRFDFNGHGKSDGEFRNMTVPNEIEDAKTVIKWVRTQNFAKNISLLGHSQGGVVAAMTAGELGDIEIRSLVLMAPAAVLRDDALRGNTMGAIYDPWNVPEYITMPNGLKLGRDYIVAARELPIYEIASRYTGPTFIIHGKADRIVPYTYGERFRHDLENASIRLIDGEDHSFTGNTAQAASLASDWLYSEICLDPNRQ</sequence>
<dbReference type="Gene3D" id="3.40.50.1820">
    <property type="entry name" value="alpha/beta hydrolase"/>
    <property type="match status" value="1"/>
</dbReference>
<feature type="chain" id="PRO_5015884922" evidence="1">
    <location>
        <begin position="22"/>
        <end position="281"/>
    </location>
</feature>
<accession>A0A2V1IJM2</accession>